<sequence>MDGVYTYADEDGVTATWIIRTACTPGCIAHVTTGPGRGFDAALVDGRYTVTRTVPEGAVCPSYTVGDNGSWFDGGAHPVTVTQWWDPLTLAGEVDFLDSPAPCGLGDRHDHFTLTKVG</sequence>
<dbReference type="EMBL" id="MVHE01000130">
    <property type="protein sequence ID" value="ORA08604.1"/>
    <property type="molecule type" value="Genomic_DNA"/>
</dbReference>
<proteinExistence type="predicted"/>
<evidence type="ECO:0000313" key="1">
    <source>
        <dbReference type="EMBL" id="ORA08604.1"/>
    </source>
</evidence>
<protein>
    <submittedName>
        <fullName evidence="1">Uncharacterized protein</fullName>
    </submittedName>
</protein>
<accession>A0A1W9Z7K5</accession>
<dbReference type="RefSeq" id="WP_083116466.1">
    <property type="nucleotide sequence ID" value="NZ_MVHE01000130.1"/>
</dbReference>
<dbReference type="AlphaFoldDB" id="A0A1W9Z7K5"/>
<name>A0A1W9Z7K5_MYCAN</name>
<dbReference type="OrthoDB" id="4747025at2"/>
<comment type="caution">
    <text evidence="1">The sequence shown here is derived from an EMBL/GenBank/DDBJ whole genome shotgun (WGS) entry which is preliminary data.</text>
</comment>
<evidence type="ECO:0000313" key="2">
    <source>
        <dbReference type="Proteomes" id="UP000192284"/>
    </source>
</evidence>
<reference evidence="1 2" key="1">
    <citation type="submission" date="2017-02" db="EMBL/GenBank/DDBJ databases">
        <title>The new phylogeny of genus Mycobacterium.</title>
        <authorList>
            <person name="Tortoli E."/>
            <person name="Trovato A."/>
            <person name="Cirillo D.M."/>
        </authorList>
    </citation>
    <scope>NUCLEOTIDE SEQUENCE [LARGE SCALE GENOMIC DNA]</scope>
    <source>
        <strain evidence="1 2">DSM 45057</strain>
    </source>
</reference>
<gene>
    <name evidence="1" type="ORF">BST12_28275</name>
</gene>
<organism evidence="1 2">
    <name type="scientific">Mycobacterium angelicum</name>
    <dbReference type="NCBI Taxonomy" id="470074"/>
    <lineage>
        <taxon>Bacteria</taxon>
        <taxon>Bacillati</taxon>
        <taxon>Actinomycetota</taxon>
        <taxon>Actinomycetes</taxon>
        <taxon>Mycobacteriales</taxon>
        <taxon>Mycobacteriaceae</taxon>
        <taxon>Mycobacterium</taxon>
    </lineage>
</organism>
<keyword evidence="2" id="KW-1185">Reference proteome</keyword>
<dbReference type="Proteomes" id="UP000192284">
    <property type="component" value="Unassembled WGS sequence"/>
</dbReference>